<evidence type="ECO:0000259" key="2">
    <source>
        <dbReference type="Pfam" id="PF00144"/>
    </source>
</evidence>
<feature type="transmembrane region" description="Helical" evidence="1">
    <location>
        <begin position="205"/>
        <end position="221"/>
    </location>
</feature>
<gene>
    <name evidence="3" type="ORF">GCM10023195_17120</name>
</gene>
<keyword evidence="4" id="KW-1185">Reference proteome</keyword>
<dbReference type="InterPro" id="IPR001466">
    <property type="entry name" value="Beta-lactam-related"/>
</dbReference>
<dbReference type="Gene3D" id="3.40.710.10">
    <property type="entry name" value="DD-peptidase/beta-lactamase superfamily"/>
    <property type="match status" value="1"/>
</dbReference>
<keyword evidence="1" id="KW-1133">Transmembrane helix</keyword>
<feature type="transmembrane region" description="Helical" evidence="1">
    <location>
        <begin position="374"/>
        <end position="395"/>
    </location>
</feature>
<name>A0ABP8TF81_9ACTN</name>
<dbReference type="EMBL" id="BAABHJ010000005">
    <property type="protein sequence ID" value="GAA4604976.1"/>
    <property type="molecule type" value="Genomic_DNA"/>
</dbReference>
<dbReference type="Proteomes" id="UP001500212">
    <property type="component" value="Unassembled WGS sequence"/>
</dbReference>
<evidence type="ECO:0000313" key="3">
    <source>
        <dbReference type="EMBL" id="GAA4604976.1"/>
    </source>
</evidence>
<keyword evidence="1" id="KW-0472">Membrane</keyword>
<evidence type="ECO:0000313" key="4">
    <source>
        <dbReference type="Proteomes" id="UP001500212"/>
    </source>
</evidence>
<feature type="transmembrane region" description="Helical" evidence="1">
    <location>
        <begin position="252"/>
        <end position="272"/>
    </location>
</feature>
<feature type="transmembrane region" description="Helical" evidence="1">
    <location>
        <begin position="288"/>
        <end position="306"/>
    </location>
</feature>
<accession>A0ABP8TF81</accession>
<feature type="domain" description="Beta-lactamase-related" evidence="2">
    <location>
        <begin position="18"/>
        <end position="147"/>
    </location>
</feature>
<dbReference type="PANTHER" id="PTHR43283">
    <property type="entry name" value="BETA-LACTAMASE-RELATED"/>
    <property type="match status" value="1"/>
</dbReference>
<dbReference type="SUPFAM" id="SSF56601">
    <property type="entry name" value="beta-lactamase/transpeptidase-like"/>
    <property type="match status" value="1"/>
</dbReference>
<feature type="transmembrane region" description="Helical" evidence="1">
    <location>
        <begin position="228"/>
        <end position="246"/>
    </location>
</feature>
<dbReference type="InterPro" id="IPR012338">
    <property type="entry name" value="Beta-lactam/transpept-like"/>
</dbReference>
<comment type="caution">
    <text evidence="3">The sequence shown here is derived from an EMBL/GenBank/DDBJ whole genome shotgun (WGS) entry which is preliminary data.</text>
</comment>
<protein>
    <recommendedName>
        <fullName evidence="2">Beta-lactamase-related domain-containing protein</fullName>
    </recommendedName>
</protein>
<dbReference type="Pfam" id="PF00144">
    <property type="entry name" value="Beta-lactamase"/>
    <property type="match status" value="1"/>
</dbReference>
<evidence type="ECO:0000256" key="1">
    <source>
        <dbReference type="SAM" id="Phobius"/>
    </source>
</evidence>
<proteinExistence type="predicted"/>
<reference evidence="4" key="1">
    <citation type="journal article" date="2019" name="Int. J. Syst. Evol. Microbiol.">
        <title>The Global Catalogue of Microorganisms (GCM) 10K type strain sequencing project: providing services to taxonomists for standard genome sequencing and annotation.</title>
        <authorList>
            <consortium name="The Broad Institute Genomics Platform"/>
            <consortium name="The Broad Institute Genome Sequencing Center for Infectious Disease"/>
            <person name="Wu L."/>
            <person name="Ma J."/>
        </authorList>
    </citation>
    <scope>NUCLEOTIDE SEQUENCE [LARGE SCALE GENOMIC DNA]</scope>
    <source>
        <strain evidence="4">JCM 17938</strain>
    </source>
</reference>
<organism evidence="3 4">
    <name type="scientific">Actinoallomurus liliacearum</name>
    <dbReference type="NCBI Taxonomy" id="1080073"/>
    <lineage>
        <taxon>Bacteria</taxon>
        <taxon>Bacillati</taxon>
        <taxon>Actinomycetota</taxon>
        <taxon>Actinomycetes</taxon>
        <taxon>Streptosporangiales</taxon>
        <taxon>Thermomonosporaceae</taxon>
        <taxon>Actinoallomurus</taxon>
    </lineage>
</organism>
<sequence>MGRRGLGLALRLGRHGRRRVGRRPVTLENLLTHTAGFDDDIVGAAEADPADIESLGRNLAERQPARVRPPGTVVSYDNYGTALAGYLVEVASGKPFARYVDEHVLRPLGMTATTFAQPHPAAIEAARPGQARPTLRETGDLVRGGLQVRATRAVAAAAGTGWRDACAVAGVLIPLIMSLNAVRLAIEWRSLDWSAFPFTRAHPDWSAWAIWPLVAVLALWGARRSAGVTAVAAVAWWAVIVGNQYLRYDATAAVMAIWWPLLGVVAVGGLAVRPGPRHGVGVLRRNKTLLAAAGILLATGMIVELLPDVIPDLAFSALRDTTVRSAAVVAGVLALSSPVGRRSIVLISPPAAAFLLLQQAGDGGPWSNYPLTDLLLIVPMSCAVFIAGALFLGPAERILRLVRRGG</sequence>
<dbReference type="RefSeq" id="WP_345351031.1">
    <property type="nucleotide sequence ID" value="NZ_BAABHJ010000005.1"/>
</dbReference>
<keyword evidence="1" id="KW-0812">Transmembrane</keyword>
<dbReference type="InterPro" id="IPR050789">
    <property type="entry name" value="Diverse_Enzym_Activities"/>
</dbReference>